<dbReference type="InterPro" id="IPR020610">
    <property type="entry name" value="Thiolase_AS"/>
</dbReference>
<evidence type="ECO:0000259" key="7">
    <source>
        <dbReference type="Pfam" id="PF00108"/>
    </source>
</evidence>
<dbReference type="FunFam" id="3.40.47.10:FF:000010">
    <property type="entry name" value="Acetyl-CoA acetyltransferase (Thiolase)"/>
    <property type="match status" value="1"/>
</dbReference>
<dbReference type="STRING" id="299467.A0A443SHN2"/>
<accession>A0A443SHN2</accession>
<dbReference type="InterPro" id="IPR016039">
    <property type="entry name" value="Thiolase-like"/>
</dbReference>
<feature type="domain" description="Thiolase N-terminal" evidence="7">
    <location>
        <begin position="8"/>
        <end position="270"/>
    </location>
</feature>
<comment type="pathway">
    <text evidence="1">Lipid metabolism.</text>
</comment>
<dbReference type="InterPro" id="IPR002155">
    <property type="entry name" value="Thiolase"/>
</dbReference>
<dbReference type="GO" id="GO:0003985">
    <property type="term" value="F:acetyl-CoA C-acetyltransferase activity"/>
    <property type="evidence" value="ECO:0007669"/>
    <property type="project" value="TreeGrafter"/>
</dbReference>
<dbReference type="PROSITE" id="PS00098">
    <property type="entry name" value="THIOLASE_1"/>
    <property type="match status" value="1"/>
</dbReference>
<evidence type="ECO:0000256" key="5">
    <source>
        <dbReference type="PIRSR" id="PIRSR000429-1"/>
    </source>
</evidence>
<dbReference type="CDD" id="cd00751">
    <property type="entry name" value="thiolase"/>
    <property type="match status" value="1"/>
</dbReference>
<dbReference type="AlphaFoldDB" id="A0A443SHN2"/>
<dbReference type="GO" id="GO:0006635">
    <property type="term" value="P:fatty acid beta-oxidation"/>
    <property type="evidence" value="ECO:0007669"/>
    <property type="project" value="TreeGrafter"/>
</dbReference>
<dbReference type="InterPro" id="IPR020615">
    <property type="entry name" value="Thiolase_acyl_enz_int_AS"/>
</dbReference>
<dbReference type="Proteomes" id="UP000288716">
    <property type="component" value="Unassembled WGS sequence"/>
</dbReference>
<feature type="active site" description="Proton acceptor" evidence="5">
    <location>
        <position position="386"/>
    </location>
</feature>
<reference evidence="9 10" key="1">
    <citation type="journal article" date="2018" name="Gigascience">
        <title>Genomes of trombidid mites reveal novel predicted allergens and laterally-transferred genes associated with secondary metabolism.</title>
        <authorList>
            <person name="Dong X."/>
            <person name="Chaisiri K."/>
            <person name="Xia D."/>
            <person name="Armstrong S.D."/>
            <person name="Fang Y."/>
            <person name="Donnelly M.J."/>
            <person name="Kadowaki T."/>
            <person name="McGarry J.W."/>
            <person name="Darby A.C."/>
            <person name="Makepeace B.L."/>
        </authorList>
    </citation>
    <scope>NUCLEOTIDE SEQUENCE [LARGE SCALE GENOMIC DNA]</scope>
    <source>
        <strain evidence="9">UoL-UT</strain>
    </source>
</reference>
<dbReference type="Pfam" id="PF02803">
    <property type="entry name" value="Thiolase_C"/>
    <property type="match status" value="1"/>
</dbReference>
<evidence type="ECO:0000256" key="2">
    <source>
        <dbReference type="ARBA" id="ARBA00010982"/>
    </source>
</evidence>
<keyword evidence="3 6" id="KW-0808">Transferase</keyword>
<dbReference type="EMBL" id="NCKV01002327">
    <property type="protein sequence ID" value="RWS26995.1"/>
    <property type="molecule type" value="Genomic_DNA"/>
</dbReference>
<dbReference type="Pfam" id="PF00108">
    <property type="entry name" value="Thiolase_N"/>
    <property type="match status" value="1"/>
</dbReference>
<keyword evidence="4 6" id="KW-0012">Acyltransferase</keyword>
<feature type="active site" description="Proton acceptor" evidence="5">
    <location>
        <position position="356"/>
    </location>
</feature>
<protein>
    <submittedName>
        <fullName evidence="9">3-ketoacyl-CoA thiolase-like protein</fullName>
    </submittedName>
</protein>
<dbReference type="GO" id="GO:0005739">
    <property type="term" value="C:mitochondrion"/>
    <property type="evidence" value="ECO:0007669"/>
    <property type="project" value="TreeGrafter"/>
</dbReference>
<organism evidence="9 10">
    <name type="scientific">Leptotrombidium deliense</name>
    <dbReference type="NCBI Taxonomy" id="299467"/>
    <lineage>
        <taxon>Eukaryota</taxon>
        <taxon>Metazoa</taxon>
        <taxon>Ecdysozoa</taxon>
        <taxon>Arthropoda</taxon>
        <taxon>Chelicerata</taxon>
        <taxon>Arachnida</taxon>
        <taxon>Acari</taxon>
        <taxon>Acariformes</taxon>
        <taxon>Trombidiformes</taxon>
        <taxon>Prostigmata</taxon>
        <taxon>Anystina</taxon>
        <taxon>Parasitengona</taxon>
        <taxon>Trombiculoidea</taxon>
        <taxon>Trombiculidae</taxon>
        <taxon>Leptotrombidium</taxon>
    </lineage>
</organism>
<name>A0A443SHN2_9ACAR</name>
<feature type="domain" description="Thiolase C-terminal" evidence="8">
    <location>
        <begin position="277"/>
        <end position="398"/>
    </location>
</feature>
<dbReference type="Gene3D" id="3.40.47.10">
    <property type="match status" value="1"/>
</dbReference>
<feature type="active site" description="Acyl-thioester intermediate" evidence="5">
    <location>
        <position position="94"/>
    </location>
</feature>
<proteinExistence type="inferred from homology"/>
<dbReference type="PROSITE" id="PS00099">
    <property type="entry name" value="THIOLASE_3"/>
    <property type="match status" value="1"/>
</dbReference>
<dbReference type="InterPro" id="IPR020613">
    <property type="entry name" value="Thiolase_CS"/>
</dbReference>
<dbReference type="VEuPathDB" id="VectorBase:LDEU005045"/>
<dbReference type="InterPro" id="IPR020616">
    <property type="entry name" value="Thiolase_N"/>
</dbReference>
<dbReference type="PANTHER" id="PTHR18919">
    <property type="entry name" value="ACETYL-COA C-ACYLTRANSFERASE"/>
    <property type="match status" value="1"/>
</dbReference>
<dbReference type="InterPro" id="IPR020617">
    <property type="entry name" value="Thiolase_C"/>
</dbReference>
<dbReference type="NCBIfam" id="TIGR01930">
    <property type="entry name" value="AcCoA-C-Actrans"/>
    <property type="match status" value="1"/>
</dbReference>
<evidence type="ECO:0000313" key="9">
    <source>
        <dbReference type="EMBL" id="RWS26995.1"/>
    </source>
</evidence>
<evidence type="ECO:0000256" key="3">
    <source>
        <dbReference type="ARBA" id="ARBA00022679"/>
    </source>
</evidence>
<evidence type="ECO:0000256" key="4">
    <source>
        <dbReference type="ARBA" id="ARBA00023315"/>
    </source>
</evidence>
<dbReference type="OrthoDB" id="5404651at2759"/>
<dbReference type="PIRSF" id="PIRSF000429">
    <property type="entry name" value="Ac-CoA_Ac_transf"/>
    <property type="match status" value="1"/>
</dbReference>
<comment type="caution">
    <text evidence="9">The sequence shown here is derived from an EMBL/GenBank/DDBJ whole genome shotgun (WGS) entry which is preliminary data.</text>
</comment>
<evidence type="ECO:0000256" key="1">
    <source>
        <dbReference type="ARBA" id="ARBA00005189"/>
    </source>
</evidence>
<dbReference type="PROSITE" id="PS00737">
    <property type="entry name" value="THIOLASE_2"/>
    <property type="match status" value="1"/>
</dbReference>
<keyword evidence="10" id="KW-1185">Reference proteome</keyword>
<comment type="similarity">
    <text evidence="2 6">Belongs to the thiolase-like superfamily. Thiolase family.</text>
</comment>
<evidence type="ECO:0000256" key="6">
    <source>
        <dbReference type="RuleBase" id="RU003557"/>
    </source>
</evidence>
<dbReference type="SUPFAM" id="SSF53901">
    <property type="entry name" value="Thiolase-like"/>
    <property type="match status" value="2"/>
</dbReference>
<dbReference type="PANTHER" id="PTHR18919:SF107">
    <property type="entry name" value="ACETYL-COA ACETYLTRANSFERASE, CYTOSOLIC"/>
    <property type="match status" value="1"/>
</dbReference>
<evidence type="ECO:0000313" key="10">
    <source>
        <dbReference type="Proteomes" id="UP000288716"/>
    </source>
</evidence>
<evidence type="ECO:0000259" key="8">
    <source>
        <dbReference type="Pfam" id="PF02803"/>
    </source>
</evidence>
<gene>
    <name evidence="9" type="ORF">B4U80_01463</name>
</gene>
<sequence length="400" mass="42270">MSSLLRGVFVVGAKRTAFGAYGGKLKDTSSIELGEIAAKAALSAAGVKPDLVDSAVVGNIGQSSSPAGPYIARHVALRAGVPNHVPCLTINRLCGSGFQAVVTGAQDICLRDSEIVLTAGSESMSQAPFIIRGARFGVKFSQTPQMECALWTTLTDHHVKMPMGITAENLAEKYNISREESDKFALRSQQNWKKAQDSGWFKEEMAPIMFKNKKTGKEDAFDVDEHPRPQTTLESLAKLPAVFKKDGTVTAGNASGVCDGAGAVVLASEDAVQKHSLKPLARIVGYCSMGCDPKIMGIGPVPAIRKLCERTGISLDKVDLVDINEAFAPQTLACMKELNINESKFNVCGGAIALGHPVGASGSRITANVIHELRRRGGKYAIGAACIGGGQGIAILFENI</sequence>